<dbReference type="Pfam" id="PF14899">
    <property type="entry name" value="DUF4492"/>
    <property type="match status" value="1"/>
</dbReference>
<dbReference type="AlphaFoldDB" id="A0A1I5NAC6"/>
<keyword evidence="1" id="KW-1133">Transmembrane helix</keyword>
<evidence type="ECO:0000313" key="3">
    <source>
        <dbReference type="Proteomes" id="UP000199227"/>
    </source>
</evidence>
<dbReference type="Proteomes" id="UP000199227">
    <property type="component" value="Unassembled WGS sequence"/>
</dbReference>
<evidence type="ECO:0008006" key="4">
    <source>
        <dbReference type="Google" id="ProtNLM"/>
    </source>
</evidence>
<feature type="transmembrane region" description="Helical" evidence="1">
    <location>
        <begin position="25"/>
        <end position="44"/>
    </location>
</feature>
<evidence type="ECO:0000256" key="1">
    <source>
        <dbReference type="SAM" id="Phobius"/>
    </source>
</evidence>
<accession>A0A1I5NAC6</accession>
<dbReference type="EMBL" id="FOXB01000009">
    <property type="protein sequence ID" value="SFP18808.1"/>
    <property type="molecule type" value="Genomic_DNA"/>
</dbReference>
<organism evidence="2 3">
    <name type="scientific">Hydrogenimonas thermophila</name>
    <dbReference type="NCBI Taxonomy" id="223786"/>
    <lineage>
        <taxon>Bacteria</taxon>
        <taxon>Pseudomonadati</taxon>
        <taxon>Campylobacterota</taxon>
        <taxon>Epsilonproteobacteria</taxon>
        <taxon>Campylobacterales</taxon>
        <taxon>Hydrogenimonadaceae</taxon>
        <taxon>Hydrogenimonas</taxon>
    </lineage>
</organism>
<name>A0A1I5NAC6_9BACT</name>
<reference evidence="2 3" key="1">
    <citation type="submission" date="2016-10" db="EMBL/GenBank/DDBJ databases">
        <authorList>
            <person name="de Groot N.N."/>
        </authorList>
    </citation>
    <scope>NUCLEOTIDE SEQUENCE [LARGE SCALE GENOMIC DNA]</scope>
    <source>
        <strain evidence="2 3">EP1-55-1</strain>
    </source>
</reference>
<keyword evidence="1" id="KW-0472">Membrane</keyword>
<proteinExistence type="predicted"/>
<gene>
    <name evidence="2" type="ORF">SAMN05216234_10945</name>
</gene>
<sequence>MFNLIKNIISFYVDGFRSMQLGKKLWAIIFIKIFILFVIIKLLFFPNVLKENFKNDQERSSYILDQLTQTNP</sequence>
<keyword evidence="1" id="KW-0812">Transmembrane</keyword>
<evidence type="ECO:0000313" key="2">
    <source>
        <dbReference type="EMBL" id="SFP18808.1"/>
    </source>
</evidence>
<keyword evidence="3" id="KW-1185">Reference proteome</keyword>
<dbReference type="STRING" id="223786.SAMN05216234_10945"/>
<dbReference type="InterPro" id="IPR027853">
    <property type="entry name" value="DUF4492"/>
</dbReference>
<protein>
    <recommendedName>
        <fullName evidence="4">DUF4492 domain-containing protein</fullName>
    </recommendedName>
</protein>